<evidence type="ECO:0000259" key="6">
    <source>
        <dbReference type="PROSITE" id="PS50043"/>
    </source>
</evidence>
<dbReference type="PROSITE" id="PS50043">
    <property type="entry name" value="HTH_LUXR_2"/>
    <property type="match status" value="1"/>
</dbReference>
<keyword evidence="9" id="KW-1185">Reference proteome</keyword>
<evidence type="ECO:0000256" key="1">
    <source>
        <dbReference type="ARBA" id="ARBA00022553"/>
    </source>
</evidence>
<dbReference type="InterPro" id="IPR000792">
    <property type="entry name" value="Tscrpt_reg_LuxR_C"/>
</dbReference>
<feature type="domain" description="Response regulatory" evidence="7">
    <location>
        <begin position="2"/>
        <end position="124"/>
    </location>
</feature>
<sequence length="227" mass="24872">MRVVIVEDQGLLLDALADGLTARDVEVVGRARDRDEALGVIDASAPDVALLDIRLPPTYTDEGLGIAEQVRARYPDIGLLVLSSYAEVAYAERLLSLEEESRAVGYLLKERVGELAELVGALRRVASGEVLIDSYIIDRLMKRRRTRDPLATLTPHERRILALVAEGRSNLGIAQVLGCQISTVEKHLTVVTEKLGLPASGDRHRRQLNVRVLAVLAFLRGTPPVQT</sequence>
<dbReference type="SUPFAM" id="SSF52172">
    <property type="entry name" value="CheY-like"/>
    <property type="match status" value="1"/>
</dbReference>
<reference evidence="8 9" key="1">
    <citation type="submission" date="2021-01" db="EMBL/GenBank/DDBJ databases">
        <title>Whole genome shotgun sequence of Plantactinospora endophytica NBRC 110450.</title>
        <authorList>
            <person name="Komaki H."/>
            <person name="Tamura T."/>
        </authorList>
    </citation>
    <scope>NUCLEOTIDE SEQUENCE [LARGE SCALE GENOMIC DNA]</scope>
    <source>
        <strain evidence="8 9">NBRC 110450</strain>
    </source>
</reference>
<dbReference type="PROSITE" id="PS50110">
    <property type="entry name" value="RESPONSE_REGULATORY"/>
    <property type="match status" value="1"/>
</dbReference>
<dbReference type="RefSeq" id="WP_203869049.1">
    <property type="nucleotide sequence ID" value="NZ_BONW01000028.1"/>
</dbReference>
<protein>
    <submittedName>
        <fullName evidence="8">DNA-binding response regulator</fullName>
    </submittedName>
</protein>
<evidence type="ECO:0000259" key="7">
    <source>
        <dbReference type="PROSITE" id="PS50110"/>
    </source>
</evidence>
<keyword evidence="4" id="KW-0804">Transcription</keyword>
<gene>
    <name evidence="8" type="ORF">Pen02_55890</name>
</gene>
<evidence type="ECO:0000256" key="4">
    <source>
        <dbReference type="ARBA" id="ARBA00023163"/>
    </source>
</evidence>
<dbReference type="InterPro" id="IPR011006">
    <property type="entry name" value="CheY-like_superfamily"/>
</dbReference>
<dbReference type="GO" id="GO:0003677">
    <property type="term" value="F:DNA binding"/>
    <property type="evidence" value="ECO:0007669"/>
    <property type="project" value="UniProtKB-KW"/>
</dbReference>
<keyword evidence="1 5" id="KW-0597">Phosphoprotein</keyword>
<dbReference type="SMART" id="SM00421">
    <property type="entry name" value="HTH_LUXR"/>
    <property type="match status" value="1"/>
</dbReference>
<dbReference type="InterPro" id="IPR039420">
    <property type="entry name" value="WalR-like"/>
</dbReference>
<accession>A0ABQ4E7I4</accession>
<dbReference type="Pfam" id="PF00196">
    <property type="entry name" value="GerE"/>
    <property type="match status" value="1"/>
</dbReference>
<dbReference type="PANTHER" id="PTHR43214:SF24">
    <property type="entry name" value="TRANSCRIPTIONAL REGULATORY PROTEIN NARL-RELATED"/>
    <property type="match status" value="1"/>
</dbReference>
<dbReference type="CDD" id="cd17535">
    <property type="entry name" value="REC_NarL-like"/>
    <property type="match status" value="1"/>
</dbReference>
<dbReference type="PRINTS" id="PR00038">
    <property type="entry name" value="HTHLUXR"/>
</dbReference>
<dbReference type="Proteomes" id="UP000646749">
    <property type="component" value="Unassembled WGS sequence"/>
</dbReference>
<dbReference type="InterPro" id="IPR016032">
    <property type="entry name" value="Sig_transdc_resp-reg_C-effctor"/>
</dbReference>
<evidence type="ECO:0000313" key="8">
    <source>
        <dbReference type="EMBL" id="GIG90653.1"/>
    </source>
</evidence>
<comment type="caution">
    <text evidence="8">The sequence shown here is derived from an EMBL/GenBank/DDBJ whole genome shotgun (WGS) entry which is preliminary data.</text>
</comment>
<feature type="domain" description="HTH luxR-type" evidence="6">
    <location>
        <begin position="146"/>
        <end position="216"/>
    </location>
</feature>
<proteinExistence type="predicted"/>
<dbReference type="SUPFAM" id="SSF46894">
    <property type="entry name" value="C-terminal effector domain of the bipartite response regulators"/>
    <property type="match status" value="1"/>
</dbReference>
<name>A0ABQ4E7I4_9ACTN</name>
<keyword evidence="3 8" id="KW-0238">DNA-binding</keyword>
<dbReference type="PANTHER" id="PTHR43214">
    <property type="entry name" value="TWO-COMPONENT RESPONSE REGULATOR"/>
    <property type="match status" value="1"/>
</dbReference>
<dbReference type="InterPro" id="IPR001789">
    <property type="entry name" value="Sig_transdc_resp-reg_receiver"/>
</dbReference>
<evidence type="ECO:0000256" key="2">
    <source>
        <dbReference type="ARBA" id="ARBA00023015"/>
    </source>
</evidence>
<organism evidence="8 9">
    <name type="scientific">Plantactinospora endophytica</name>
    <dbReference type="NCBI Taxonomy" id="673535"/>
    <lineage>
        <taxon>Bacteria</taxon>
        <taxon>Bacillati</taxon>
        <taxon>Actinomycetota</taxon>
        <taxon>Actinomycetes</taxon>
        <taxon>Micromonosporales</taxon>
        <taxon>Micromonosporaceae</taxon>
        <taxon>Plantactinospora</taxon>
    </lineage>
</organism>
<dbReference type="EMBL" id="BONW01000028">
    <property type="protein sequence ID" value="GIG90653.1"/>
    <property type="molecule type" value="Genomic_DNA"/>
</dbReference>
<evidence type="ECO:0000313" key="9">
    <source>
        <dbReference type="Proteomes" id="UP000646749"/>
    </source>
</evidence>
<dbReference type="SMART" id="SM00448">
    <property type="entry name" value="REC"/>
    <property type="match status" value="1"/>
</dbReference>
<evidence type="ECO:0000256" key="5">
    <source>
        <dbReference type="PROSITE-ProRule" id="PRU00169"/>
    </source>
</evidence>
<dbReference type="Gene3D" id="3.40.50.2300">
    <property type="match status" value="1"/>
</dbReference>
<dbReference type="Pfam" id="PF00072">
    <property type="entry name" value="Response_reg"/>
    <property type="match status" value="1"/>
</dbReference>
<dbReference type="InterPro" id="IPR058245">
    <property type="entry name" value="NreC/VraR/RcsB-like_REC"/>
</dbReference>
<evidence type="ECO:0000256" key="3">
    <source>
        <dbReference type="ARBA" id="ARBA00023125"/>
    </source>
</evidence>
<feature type="modified residue" description="4-aspartylphosphate" evidence="5">
    <location>
        <position position="52"/>
    </location>
</feature>
<keyword evidence="2" id="KW-0805">Transcription regulation</keyword>